<gene>
    <name evidence="1" type="ORF">M9H77_03278</name>
</gene>
<protein>
    <submittedName>
        <fullName evidence="1">Uncharacterized protein</fullName>
    </submittedName>
</protein>
<comment type="caution">
    <text evidence="1">The sequence shown here is derived from an EMBL/GenBank/DDBJ whole genome shotgun (WGS) entry which is preliminary data.</text>
</comment>
<proteinExistence type="predicted"/>
<evidence type="ECO:0000313" key="1">
    <source>
        <dbReference type="EMBL" id="KAI5682050.1"/>
    </source>
</evidence>
<dbReference type="Proteomes" id="UP001060085">
    <property type="component" value="Linkage Group LG01"/>
</dbReference>
<dbReference type="EMBL" id="CM044701">
    <property type="protein sequence ID" value="KAI5682050.1"/>
    <property type="molecule type" value="Genomic_DNA"/>
</dbReference>
<evidence type="ECO:0000313" key="2">
    <source>
        <dbReference type="Proteomes" id="UP001060085"/>
    </source>
</evidence>
<sequence>MGLLLARPLNEDEVKQKVQVVISCNEQKDVYDHVVAPTVNEALEGYTCTIFAYDQTGNGKTYTMEGEGGMEKNGICHKDAGVIPRAAQQIFGILETQNADYSMKVAYLEIHNEEITDLLAPDEKQKKPIALMEDEIALNETAHELRAELEDATSELIAGSLKWATAMMQHEEMVKVVQENTQSFLSAKAKFVSESFSKGEAILEELEMNLNNFELKIALYLQMEQELCLESARTYRTAESFSELLLKFFKIINSYNLKLTLMEEESQKVYDKKMRALSEKFEVQTILTDFREETAINNSQLKKEMSDRLDINTSIQEDCVTYFETAEEGYIQNSTLIEIWKGSLGESFQHWTAEEQRDTATSSFLGLQRRHIDSCNSIIKCGLQVNCGQISPIASKVVEHRDASEKHILAHAKCKFVDEPSSSSMQRTMKRYNSPSKESSENLRRAKGLGLSNQVDEDVKGKTNGM</sequence>
<reference evidence="2" key="1">
    <citation type="journal article" date="2023" name="Nat. Plants">
        <title>Single-cell RNA sequencing provides a high-resolution roadmap for understanding the multicellular compartmentation of specialized metabolism.</title>
        <authorList>
            <person name="Sun S."/>
            <person name="Shen X."/>
            <person name="Li Y."/>
            <person name="Li Y."/>
            <person name="Wang S."/>
            <person name="Li R."/>
            <person name="Zhang H."/>
            <person name="Shen G."/>
            <person name="Guo B."/>
            <person name="Wei J."/>
            <person name="Xu J."/>
            <person name="St-Pierre B."/>
            <person name="Chen S."/>
            <person name="Sun C."/>
        </authorList>
    </citation>
    <scope>NUCLEOTIDE SEQUENCE [LARGE SCALE GENOMIC DNA]</scope>
</reference>
<keyword evidence="2" id="KW-1185">Reference proteome</keyword>
<name>A0ACC0CAY2_CATRO</name>
<organism evidence="1 2">
    <name type="scientific">Catharanthus roseus</name>
    <name type="common">Madagascar periwinkle</name>
    <name type="synonym">Vinca rosea</name>
    <dbReference type="NCBI Taxonomy" id="4058"/>
    <lineage>
        <taxon>Eukaryota</taxon>
        <taxon>Viridiplantae</taxon>
        <taxon>Streptophyta</taxon>
        <taxon>Embryophyta</taxon>
        <taxon>Tracheophyta</taxon>
        <taxon>Spermatophyta</taxon>
        <taxon>Magnoliopsida</taxon>
        <taxon>eudicotyledons</taxon>
        <taxon>Gunneridae</taxon>
        <taxon>Pentapetalae</taxon>
        <taxon>asterids</taxon>
        <taxon>lamiids</taxon>
        <taxon>Gentianales</taxon>
        <taxon>Apocynaceae</taxon>
        <taxon>Rauvolfioideae</taxon>
        <taxon>Vinceae</taxon>
        <taxon>Catharanthinae</taxon>
        <taxon>Catharanthus</taxon>
    </lineage>
</organism>
<accession>A0ACC0CAY2</accession>